<dbReference type="RefSeq" id="XP_018655761.1">
    <property type="nucleotide sequence ID" value="XM_018811024.1"/>
</dbReference>
<gene>
    <name evidence="2" type="ORF">TGAM01_v211089</name>
</gene>
<organism evidence="2 3">
    <name type="scientific">Trichoderma gamsii</name>
    <dbReference type="NCBI Taxonomy" id="398673"/>
    <lineage>
        <taxon>Eukaryota</taxon>
        <taxon>Fungi</taxon>
        <taxon>Dikarya</taxon>
        <taxon>Ascomycota</taxon>
        <taxon>Pezizomycotina</taxon>
        <taxon>Sordariomycetes</taxon>
        <taxon>Hypocreomycetidae</taxon>
        <taxon>Hypocreales</taxon>
        <taxon>Hypocreaceae</taxon>
        <taxon>Trichoderma</taxon>
    </lineage>
</organism>
<sequence length="358" mass="39478">MAKRRSSASASSPRKKARLDLPTDTPSLEISTDEGASLLTTSTSSPPSPSRREKRKRTDSDPTDGSLEESESGTSAKRARTQSPASETEHSRKPGFEPWPEWQDNPDFVPWPSAFDDPQSEAHIFYEDEHYTKELTAEAREFRKQATLALQGYLLCECGKYHQMDGRKPWHYPGMEPELDESDEERVQPGTGSSHPGRRREPFPSPELSDDEEADATGGDQLEIMPVSASEPSLASSVSPASVISGASNVSPTNSPATSPVSSSTTTEAQVSRQRSNTKRSARKLASQRQTRKKNKRKLQRGNADKSDKRQPRGRKSKTTSTIEEPVESRRSSRRAAGSQLWFLDNNGEACLVASSSR</sequence>
<proteinExistence type="predicted"/>
<dbReference type="EMBL" id="JPDN02000089">
    <property type="protein sequence ID" value="PON20045.1"/>
    <property type="molecule type" value="Genomic_DNA"/>
</dbReference>
<evidence type="ECO:0000313" key="3">
    <source>
        <dbReference type="Proteomes" id="UP000054821"/>
    </source>
</evidence>
<dbReference type="GeneID" id="29991107"/>
<dbReference type="AlphaFoldDB" id="A0A2P4Z6Y5"/>
<comment type="caution">
    <text evidence="2">The sequence shown here is derived from an EMBL/GenBank/DDBJ whole genome shotgun (WGS) entry which is preliminary data.</text>
</comment>
<feature type="region of interest" description="Disordered" evidence="1">
    <location>
        <begin position="165"/>
        <end position="340"/>
    </location>
</feature>
<accession>A0A2P4Z6Y5</accession>
<feature type="region of interest" description="Disordered" evidence="1">
    <location>
        <begin position="1"/>
        <end position="116"/>
    </location>
</feature>
<evidence type="ECO:0000256" key="1">
    <source>
        <dbReference type="SAM" id="MobiDB-lite"/>
    </source>
</evidence>
<evidence type="ECO:0000313" key="2">
    <source>
        <dbReference type="EMBL" id="PON20045.1"/>
    </source>
</evidence>
<protein>
    <submittedName>
        <fullName evidence="2">Uncharacterized protein</fullName>
    </submittedName>
</protein>
<name>A0A2P4Z6Y5_9HYPO</name>
<feature type="compositionally biased region" description="Low complexity" evidence="1">
    <location>
        <begin position="226"/>
        <end position="267"/>
    </location>
</feature>
<dbReference type="Proteomes" id="UP000054821">
    <property type="component" value="Unassembled WGS sequence"/>
</dbReference>
<keyword evidence="3" id="KW-1185">Reference proteome</keyword>
<reference evidence="2 3" key="1">
    <citation type="journal article" date="2016" name="Genome Announc.">
        <title>Draft Whole-Genome Sequence of Trichoderma gamsii T6085, a Promising Biocontrol Agent of Fusarium Head Blight on Wheat.</title>
        <authorList>
            <person name="Baroncelli R."/>
            <person name="Zapparata A."/>
            <person name="Piaggeschi G."/>
            <person name="Sarrocco S."/>
            <person name="Vannacci G."/>
        </authorList>
    </citation>
    <scope>NUCLEOTIDE SEQUENCE [LARGE SCALE GENOMIC DNA]</scope>
    <source>
        <strain evidence="2 3">T6085</strain>
    </source>
</reference>
<feature type="compositionally biased region" description="Basic residues" evidence="1">
    <location>
        <begin position="290"/>
        <end position="300"/>
    </location>
</feature>